<protein>
    <submittedName>
        <fullName evidence="2">Uncharacterized protein</fullName>
    </submittedName>
</protein>
<comment type="caution">
    <text evidence="2">The sequence shown here is derived from an EMBL/GenBank/DDBJ whole genome shotgun (WGS) entry which is preliminary data.</text>
</comment>
<dbReference type="AlphaFoldDB" id="A0AAD2CRD1"/>
<name>A0AAD2CRD1_9STRA</name>
<keyword evidence="3" id="KW-1185">Reference proteome</keyword>
<reference evidence="2" key="1">
    <citation type="submission" date="2023-08" db="EMBL/GenBank/DDBJ databases">
        <authorList>
            <person name="Audoor S."/>
            <person name="Bilcke G."/>
        </authorList>
    </citation>
    <scope>NUCLEOTIDE SEQUENCE</scope>
</reference>
<feature type="region of interest" description="Disordered" evidence="1">
    <location>
        <begin position="137"/>
        <end position="165"/>
    </location>
</feature>
<feature type="compositionally biased region" description="Polar residues" evidence="1">
    <location>
        <begin position="156"/>
        <end position="165"/>
    </location>
</feature>
<accession>A0AAD2CRD1</accession>
<gene>
    <name evidence="2" type="ORF">CYCCA115_LOCUS8566</name>
</gene>
<evidence type="ECO:0000313" key="3">
    <source>
        <dbReference type="Proteomes" id="UP001295423"/>
    </source>
</evidence>
<evidence type="ECO:0000256" key="1">
    <source>
        <dbReference type="SAM" id="MobiDB-lite"/>
    </source>
</evidence>
<dbReference type="Proteomes" id="UP001295423">
    <property type="component" value="Unassembled WGS sequence"/>
</dbReference>
<sequence>MVIQLEDCIDVSQALHGNDYDYDYLFMFDHSNGHDKQRPDGLNANAMNKGFGGSQPSMRDVAIESEDQLGTYNPPGKLKVGETQHMNFDQPGDDGSCWMNAEEKAASKEDAECRNPESTDEQEMIRYSFKKTELVERHRARPSMAPKRTFKRDPQTTKLQSLKCV</sequence>
<proteinExistence type="predicted"/>
<dbReference type="EMBL" id="CAKOGP040001114">
    <property type="protein sequence ID" value="CAJ1943690.1"/>
    <property type="molecule type" value="Genomic_DNA"/>
</dbReference>
<organism evidence="2 3">
    <name type="scientific">Cylindrotheca closterium</name>
    <dbReference type="NCBI Taxonomy" id="2856"/>
    <lineage>
        <taxon>Eukaryota</taxon>
        <taxon>Sar</taxon>
        <taxon>Stramenopiles</taxon>
        <taxon>Ochrophyta</taxon>
        <taxon>Bacillariophyta</taxon>
        <taxon>Bacillariophyceae</taxon>
        <taxon>Bacillariophycidae</taxon>
        <taxon>Bacillariales</taxon>
        <taxon>Bacillariaceae</taxon>
        <taxon>Cylindrotheca</taxon>
    </lineage>
</organism>
<evidence type="ECO:0000313" key="2">
    <source>
        <dbReference type="EMBL" id="CAJ1943690.1"/>
    </source>
</evidence>